<feature type="transmembrane region" description="Helical" evidence="5">
    <location>
        <begin position="16"/>
        <end position="37"/>
    </location>
</feature>
<keyword evidence="8" id="KW-1185">Reference proteome</keyword>
<evidence type="ECO:0000256" key="3">
    <source>
        <dbReference type="ARBA" id="ARBA00023295"/>
    </source>
</evidence>
<accession>A0A1T5IPL5</accession>
<keyword evidence="2 4" id="KW-0378">Hydrolase</keyword>
<dbReference type="STRING" id="36842.SAMN02194393_00596"/>
<keyword evidence="5" id="KW-0812">Transmembrane</keyword>
<evidence type="ECO:0000256" key="1">
    <source>
        <dbReference type="ARBA" id="ARBA00007754"/>
    </source>
</evidence>
<dbReference type="PROSITE" id="PS51764">
    <property type="entry name" value="GH26"/>
    <property type="match status" value="1"/>
</dbReference>
<evidence type="ECO:0000256" key="4">
    <source>
        <dbReference type="PROSITE-ProRule" id="PRU01100"/>
    </source>
</evidence>
<dbReference type="Gene3D" id="3.20.20.80">
    <property type="entry name" value="Glycosidases"/>
    <property type="match status" value="1"/>
</dbReference>
<organism evidence="7 8">
    <name type="scientific">Maledivibacter halophilus</name>
    <dbReference type="NCBI Taxonomy" id="36842"/>
    <lineage>
        <taxon>Bacteria</taxon>
        <taxon>Bacillati</taxon>
        <taxon>Bacillota</taxon>
        <taxon>Clostridia</taxon>
        <taxon>Peptostreptococcales</taxon>
        <taxon>Caminicellaceae</taxon>
        <taxon>Maledivibacter</taxon>
    </lineage>
</organism>
<reference evidence="7 8" key="1">
    <citation type="submission" date="2017-02" db="EMBL/GenBank/DDBJ databases">
        <authorList>
            <person name="Peterson S.W."/>
        </authorList>
    </citation>
    <scope>NUCLEOTIDE SEQUENCE [LARGE SCALE GENOMIC DNA]</scope>
    <source>
        <strain evidence="7 8">M1</strain>
    </source>
</reference>
<dbReference type="OrthoDB" id="9802773at2"/>
<protein>
    <submittedName>
        <fullName evidence="7">Mannan endo-1,4-beta-mannosidase</fullName>
    </submittedName>
</protein>
<evidence type="ECO:0000256" key="5">
    <source>
        <dbReference type="SAM" id="Phobius"/>
    </source>
</evidence>
<dbReference type="Pfam" id="PF02156">
    <property type="entry name" value="Glyco_hydro_26"/>
    <property type="match status" value="1"/>
</dbReference>
<keyword evidence="5" id="KW-1133">Transmembrane helix</keyword>
<dbReference type="RefSeq" id="WP_139380229.1">
    <property type="nucleotide sequence ID" value="NZ_FUZT01000001.1"/>
</dbReference>
<dbReference type="InterPro" id="IPR000805">
    <property type="entry name" value="Glyco_hydro_26"/>
</dbReference>
<dbReference type="PRINTS" id="PR00739">
    <property type="entry name" value="GLHYDRLASE26"/>
</dbReference>
<dbReference type="PANTHER" id="PTHR40079:SF4">
    <property type="entry name" value="GH26 DOMAIN-CONTAINING PROTEIN-RELATED"/>
    <property type="match status" value="1"/>
</dbReference>
<dbReference type="AlphaFoldDB" id="A0A1T5IPL5"/>
<evidence type="ECO:0000313" key="8">
    <source>
        <dbReference type="Proteomes" id="UP000190285"/>
    </source>
</evidence>
<feature type="domain" description="GH26" evidence="6">
    <location>
        <begin position="68"/>
        <end position="378"/>
    </location>
</feature>
<gene>
    <name evidence="7" type="ORF">SAMN02194393_00596</name>
</gene>
<dbReference type="InterPro" id="IPR022790">
    <property type="entry name" value="GH26_dom"/>
</dbReference>
<dbReference type="PANTHER" id="PTHR40079">
    <property type="entry name" value="MANNAN ENDO-1,4-BETA-MANNOSIDASE E-RELATED"/>
    <property type="match status" value="1"/>
</dbReference>
<keyword evidence="3 4" id="KW-0326">Glycosidase</keyword>
<dbReference type="InterPro" id="IPR017853">
    <property type="entry name" value="GH"/>
</dbReference>
<name>A0A1T5IPL5_9FIRM</name>
<dbReference type="GO" id="GO:0006080">
    <property type="term" value="P:substituted mannan metabolic process"/>
    <property type="evidence" value="ECO:0007669"/>
    <property type="project" value="InterPro"/>
</dbReference>
<keyword evidence="5" id="KW-0472">Membrane</keyword>
<comment type="similarity">
    <text evidence="1 4">Belongs to the glycosyl hydrolase 26 family.</text>
</comment>
<evidence type="ECO:0000313" key="7">
    <source>
        <dbReference type="EMBL" id="SKC40938.1"/>
    </source>
</evidence>
<dbReference type="SUPFAM" id="SSF51445">
    <property type="entry name" value="(Trans)glycosidases"/>
    <property type="match status" value="1"/>
</dbReference>
<evidence type="ECO:0000256" key="2">
    <source>
        <dbReference type="ARBA" id="ARBA00022801"/>
    </source>
</evidence>
<dbReference type="GO" id="GO:0016985">
    <property type="term" value="F:mannan endo-1,4-beta-mannosidase activity"/>
    <property type="evidence" value="ECO:0007669"/>
    <property type="project" value="InterPro"/>
</dbReference>
<proteinExistence type="inferred from homology"/>
<dbReference type="EMBL" id="FUZT01000001">
    <property type="protein sequence ID" value="SKC40938.1"/>
    <property type="molecule type" value="Genomic_DNA"/>
</dbReference>
<evidence type="ECO:0000259" key="6">
    <source>
        <dbReference type="PROSITE" id="PS51764"/>
    </source>
</evidence>
<feature type="active site" description="Proton donor" evidence="4">
    <location>
        <position position="227"/>
    </location>
</feature>
<feature type="active site" description="Nucleophile" evidence="4">
    <location>
        <position position="319"/>
    </location>
</feature>
<dbReference type="Proteomes" id="UP000190285">
    <property type="component" value="Unassembled WGS sequence"/>
</dbReference>
<sequence>MYSFYKNTSLQNYKRYIVIGSLAFICIIGFSMIIDFIQNVKEDIKVELSPNNIKNIEKPILKTKNPHENAVRLMKYLTDIYGKKILSGQQIDWDSGWESLELDAIYKETGRFPAIIGLDFMEYSPSRVERGASSVDTEKAIKWWEKGGVVTFCWHWNAPTGLIDKKPDQNWWSGMYTRSTTFDFTKGLEDHKSIEYQLLIRDIDAIALQLKRLQEEGVPVLWRPLHEASGGWFWWGSKGPEAYKKLWRLIFERLTEYHQLKNLIWVWNGLDKNWYPGDDVVDIIGEHAYLEKHDYSPLEEEFKKAQTYTEENKMIALTENGPIPDPDILLEKEIAWLWFCTWCESTIIDRDGKNYSQEFTEGCMLRKVYNHEYVITRDELPNLKKYPIN</sequence>